<dbReference type="InterPro" id="IPR051396">
    <property type="entry name" value="Bact_Antivir_Def_Nuclease"/>
</dbReference>
<dbReference type="InterPro" id="IPR041685">
    <property type="entry name" value="AAA_GajA/Old/RecF-like"/>
</dbReference>
<dbReference type="InterPro" id="IPR027417">
    <property type="entry name" value="P-loop_NTPase"/>
</dbReference>
<dbReference type="RefSeq" id="WP_198568860.1">
    <property type="nucleotide sequence ID" value="NZ_CP066167.1"/>
</dbReference>
<dbReference type="Gene3D" id="3.40.50.300">
    <property type="entry name" value="P-loop containing nucleotide triphosphate hydrolases"/>
    <property type="match status" value="1"/>
</dbReference>
<dbReference type="PANTHER" id="PTHR43581">
    <property type="entry name" value="ATP/GTP PHOSPHATASE"/>
    <property type="match status" value="1"/>
</dbReference>
<dbReference type="Proteomes" id="UP000596063">
    <property type="component" value="Chromosome"/>
</dbReference>
<proteinExistence type="predicted"/>
<protein>
    <submittedName>
        <fullName evidence="3">AAA family ATPase</fullName>
    </submittedName>
</protein>
<evidence type="ECO:0000313" key="4">
    <source>
        <dbReference type="Proteomes" id="UP000596063"/>
    </source>
</evidence>
<dbReference type="Pfam" id="PF20469">
    <property type="entry name" value="OLD-like_TOPRIM"/>
    <property type="match status" value="1"/>
</dbReference>
<evidence type="ECO:0000313" key="3">
    <source>
        <dbReference type="EMBL" id="QQD17359.1"/>
    </source>
</evidence>
<dbReference type="Pfam" id="PF13175">
    <property type="entry name" value="AAA_15"/>
    <property type="match status" value="2"/>
</dbReference>
<evidence type="ECO:0000259" key="1">
    <source>
        <dbReference type="Pfam" id="PF13175"/>
    </source>
</evidence>
<evidence type="ECO:0000259" key="2">
    <source>
        <dbReference type="Pfam" id="PF20469"/>
    </source>
</evidence>
<sequence length="598" mass="67385">MKIVRLTINNFRSIKNAELFFDGHSLILGPNNIGKSTICEAIDLVLGPDRISRFPPIEEFDFYNAQYLKLGENEDEDPEPIPLRVEVVLIELSEEVESRCGQHIEFWSKEESRLLSPGELTLANPPAAVKCLRLETIGNYNCEEDEFEAQTYFSHSPTAEDGELNKVGKAVKRMFGFLYLRTLRTGSRALSLERGSLLDIILRLEGARGGLWEKAIKRLRELDIEKDAAHLDPVLTAIEERLGKYISSGVDGRATSLYVSQLTREHLRKTMAFFLSMSKDQAPVPFQQVGTGTLNVLVLALLSFIAEIKPSSVIFAMEEPEIALPPYTQRRIADYLLRSTTQAFVTSHSPFVIERFQPDQTLLLTRDEEASVSSQKISEASGLKSNDFQRYARRGLSECILGRGAIVVEGLTEFHALPVVARKLEENNPDLQPLDISGVVFFDAETESNMVKFGNFFKDLGLTTFSFYDFLNRKPENKQALIDAFDVDFEHEHKGFEVLIANEVSLDRQWDFLVNLRETGDNEGFQIPEDRPDDEELKKTVRSALKGKKGAGWAARLLESCSVEELPESVVAFLNKVYEQFPKSDFDHGADAVEVSLL</sequence>
<feature type="domain" description="OLD protein-like TOPRIM" evidence="2">
    <location>
        <begin position="403"/>
        <end position="469"/>
    </location>
</feature>
<dbReference type="PANTHER" id="PTHR43581:SF4">
    <property type="entry name" value="ATP_GTP PHOSPHATASE"/>
    <property type="match status" value="1"/>
</dbReference>
<keyword evidence="4" id="KW-1185">Reference proteome</keyword>
<reference evidence="3 4" key="1">
    <citation type="submission" date="2020-12" db="EMBL/GenBank/DDBJ databases">
        <authorList>
            <person name="Shan Y."/>
        </authorList>
    </citation>
    <scope>NUCLEOTIDE SEQUENCE [LARGE SCALE GENOMIC DNA]</scope>
    <source>
        <strain evidence="4">csc3.9</strain>
    </source>
</reference>
<name>A0A7T4QZ56_9GAMM</name>
<dbReference type="AlphaFoldDB" id="A0A7T4QZ56"/>
<gene>
    <name evidence="3" type="ORF">I6N98_13425</name>
</gene>
<dbReference type="InterPro" id="IPR034139">
    <property type="entry name" value="TOPRIM_OLD"/>
</dbReference>
<dbReference type="SUPFAM" id="SSF52540">
    <property type="entry name" value="P-loop containing nucleoside triphosphate hydrolases"/>
    <property type="match status" value="1"/>
</dbReference>
<accession>A0A7T4QZ56</accession>
<organism evidence="3 4">
    <name type="scientific">Spongiibacter nanhainus</name>
    <dbReference type="NCBI Taxonomy" id="2794344"/>
    <lineage>
        <taxon>Bacteria</taxon>
        <taxon>Pseudomonadati</taxon>
        <taxon>Pseudomonadota</taxon>
        <taxon>Gammaproteobacteria</taxon>
        <taxon>Cellvibrionales</taxon>
        <taxon>Spongiibacteraceae</taxon>
        <taxon>Spongiibacter</taxon>
    </lineage>
</organism>
<feature type="domain" description="Endonuclease GajA/Old nuclease/RecF-like AAA" evidence="1">
    <location>
        <begin position="1"/>
        <end position="73"/>
    </location>
</feature>
<feature type="domain" description="Endonuclease GajA/Old nuclease/RecF-like AAA" evidence="1">
    <location>
        <begin position="217"/>
        <end position="353"/>
    </location>
</feature>
<dbReference type="EMBL" id="CP066167">
    <property type="protein sequence ID" value="QQD17359.1"/>
    <property type="molecule type" value="Genomic_DNA"/>
</dbReference>
<dbReference type="KEGG" id="snan:I6N98_13425"/>